<dbReference type="InterPro" id="IPR005467">
    <property type="entry name" value="His_kinase_dom"/>
</dbReference>
<dbReference type="InterPro" id="IPR036097">
    <property type="entry name" value="HisK_dim/P_sf"/>
</dbReference>
<evidence type="ECO:0000256" key="4">
    <source>
        <dbReference type="ARBA" id="ARBA00022553"/>
    </source>
</evidence>
<dbReference type="Pfam" id="PF00512">
    <property type="entry name" value="HisKA"/>
    <property type="match status" value="1"/>
</dbReference>
<dbReference type="InterPro" id="IPR004358">
    <property type="entry name" value="Sig_transdc_His_kin-like_C"/>
</dbReference>
<dbReference type="OrthoDB" id="5012372at2"/>
<dbReference type="InterPro" id="IPR036890">
    <property type="entry name" value="HATPase_C_sf"/>
</dbReference>
<dbReference type="SMART" id="SM00388">
    <property type="entry name" value="HisKA"/>
    <property type="match status" value="1"/>
</dbReference>
<evidence type="ECO:0000256" key="1">
    <source>
        <dbReference type="ARBA" id="ARBA00000085"/>
    </source>
</evidence>
<dbReference type="EMBL" id="LQCI01000003">
    <property type="protein sequence ID" value="KZB87149.1"/>
    <property type="molecule type" value="Genomic_DNA"/>
</dbReference>
<dbReference type="GO" id="GO:0005524">
    <property type="term" value="F:ATP binding"/>
    <property type="evidence" value="ECO:0007669"/>
    <property type="project" value="UniProtKB-KW"/>
</dbReference>
<evidence type="ECO:0000256" key="2">
    <source>
        <dbReference type="ARBA" id="ARBA00004236"/>
    </source>
</evidence>
<dbReference type="AlphaFoldDB" id="A0A154MUI6"/>
<evidence type="ECO:0000313" key="15">
    <source>
        <dbReference type="Proteomes" id="UP000076321"/>
    </source>
</evidence>
<dbReference type="InterPro" id="IPR003594">
    <property type="entry name" value="HATPase_dom"/>
</dbReference>
<reference evidence="14 16" key="2">
    <citation type="submission" date="2016-11" db="EMBL/GenBank/DDBJ databases">
        <title>Genome sequencing of Amycolatopsis regifaucium.</title>
        <authorList>
            <person name="Mayilraj S."/>
            <person name="Kaur N."/>
        </authorList>
    </citation>
    <scope>NUCLEOTIDE SEQUENCE [LARGE SCALE GENOMIC DNA]</scope>
    <source>
        <strain evidence="14 16">GY080</strain>
    </source>
</reference>
<evidence type="ECO:0000256" key="9">
    <source>
        <dbReference type="ARBA" id="ARBA00023012"/>
    </source>
</evidence>
<evidence type="ECO:0000256" key="7">
    <source>
        <dbReference type="ARBA" id="ARBA00022777"/>
    </source>
</evidence>
<dbReference type="GO" id="GO:0030295">
    <property type="term" value="F:protein kinase activator activity"/>
    <property type="evidence" value="ECO:0007669"/>
    <property type="project" value="TreeGrafter"/>
</dbReference>
<dbReference type="GO" id="GO:0005886">
    <property type="term" value="C:plasma membrane"/>
    <property type="evidence" value="ECO:0007669"/>
    <property type="project" value="UniProtKB-SubCell"/>
</dbReference>
<dbReference type="PRINTS" id="PR00344">
    <property type="entry name" value="BCTRLSENSOR"/>
</dbReference>
<dbReference type="SUPFAM" id="SSF47384">
    <property type="entry name" value="Homodimeric domain of signal transducing histidine kinase"/>
    <property type="match status" value="1"/>
</dbReference>
<keyword evidence="8" id="KW-0067">ATP-binding</keyword>
<dbReference type="CDD" id="cd00082">
    <property type="entry name" value="HisKA"/>
    <property type="match status" value="1"/>
</dbReference>
<keyword evidence="11" id="KW-1133">Transmembrane helix</keyword>
<evidence type="ECO:0000256" key="8">
    <source>
        <dbReference type="ARBA" id="ARBA00022840"/>
    </source>
</evidence>
<organism evidence="13 15">
    <name type="scientific">Amycolatopsis regifaucium</name>
    <dbReference type="NCBI Taxonomy" id="546365"/>
    <lineage>
        <taxon>Bacteria</taxon>
        <taxon>Bacillati</taxon>
        <taxon>Actinomycetota</taxon>
        <taxon>Actinomycetes</taxon>
        <taxon>Pseudonocardiales</taxon>
        <taxon>Pseudonocardiaceae</taxon>
        <taxon>Amycolatopsis</taxon>
    </lineage>
</organism>
<gene>
    <name evidence="14" type="ORF">ATP06_0211730</name>
    <name evidence="13" type="ORF">AVL48_20970</name>
</gene>
<sequence>MNGSAADRLRRLRWLLTWLFTGLNAAGLVVLAWLAVSADLQQREVQLDSELARVTAPVKRLIMGEGDTVTTAYVGQDEVNRQCPQFMILPSGAGGFPPYASGRTCVPIDATRLQAFADLSVRNGAVLNGYSSGTAGEMVRVGVEPFRNRNNQESGAIVAVADARDALAAHEQLKLLVIGGCVLLLGAIGVTGHVLSGRAIRPATAALQQQEILLAETAHDLRTPVAALRALAEAAVRNPAESDELLPRTVRLAGRMGGIIDGLLVRARLAAGVESLAVQPVRLDQLVASVVAETPSEGAQVTLVAAPSTVSADPTLVQRAVANLLDNALRYGRRPGYEAIVHVTVAGGQVTVADSGPGIDSSVAEETFDRFTSGGGSSGLGLSIVRWVALAHGGRLRVYNAEEGGAIFELKLPEAS</sequence>
<dbReference type="PANTHER" id="PTHR42878:SF7">
    <property type="entry name" value="SENSOR HISTIDINE KINASE GLRK"/>
    <property type="match status" value="1"/>
</dbReference>
<dbReference type="EMBL" id="LOBU02000012">
    <property type="protein sequence ID" value="OKA07980.1"/>
    <property type="molecule type" value="Genomic_DNA"/>
</dbReference>
<evidence type="ECO:0000313" key="16">
    <source>
        <dbReference type="Proteomes" id="UP000186883"/>
    </source>
</evidence>
<keyword evidence="5" id="KW-0808">Transferase</keyword>
<feature type="domain" description="Histidine kinase" evidence="12">
    <location>
        <begin position="216"/>
        <end position="416"/>
    </location>
</feature>
<keyword evidence="11" id="KW-0812">Transmembrane</keyword>
<keyword evidence="6" id="KW-0547">Nucleotide-binding</keyword>
<keyword evidence="9" id="KW-0902">Two-component regulatory system</keyword>
<dbReference type="GO" id="GO:0000156">
    <property type="term" value="F:phosphorelay response regulator activity"/>
    <property type="evidence" value="ECO:0007669"/>
    <property type="project" value="TreeGrafter"/>
</dbReference>
<dbReference type="Proteomes" id="UP000076321">
    <property type="component" value="Unassembled WGS sequence"/>
</dbReference>
<evidence type="ECO:0000256" key="11">
    <source>
        <dbReference type="SAM" id="Phobius"/>
    </source>
</evidence>
<dbReference type="PANTHER" id="PTHR42878">
    <property type="entry name" value="TWO-COMPONENT HISTIDINE KINASE"/>
    <property type="match status" value="1"/>
</dbReference>
<keyword evidence="7 13" id="KW-0418">Kinase</keyword>
<name>A0A154MUI6_9PSEU</name>
<dbReference type="Pfam" id="PF02518">
    <property type="entry name" value="HATPase_c"/>
    <property type="match status" value="1"/>
</dbReference>
<dbReference type="GO" id="GO:0000155">
    <property type="term" value="F:phosphorelay sensor kinase activity"/>
    <property type="evidence" value="ECO:0007669"/>
    <property type="project" value="InterPro"/>
</dbReference>
<evidence type="ECO:0000256" key="10">
    <source>
        <dbReference type="ARBA" id="ARBA00039401"/>
    </source>
</evidence>
<evidence type="ECO:0000313" key="13">
    <source>
        <dbReference type="EMBL" id="KZB87149.1"/>
    </source>
</evidence>
<dbReference type="InterPro" id="IPR003661">
    <property type="entry name" value="HisK_dim/P_dom"/>
</dbReference>
<proteinExistence type="predicted"/>
<dbReference type="SUPFAM" id="SSF55874">
    <property type="entry name" value="ATPase domain of HSP90 chaperone/DNA topoisomerase II/histidine kinase"/>
    <property type="match status" value="1"/>
</dbReference>
<evidence type="ECO:0000313" key="14">
    <source>
        <dbReference type="EMBL" id="OKA07980.1"/>
    </source>
</evidence>
<comment type="subcellular location">
    <subcellularLocation>
        <location evidence="2">Cell membrane</location>
    </subcellularLocation>
</comment>
<dbReference type="PROSITE" id="PS50109">
    <property type="entry name" value="HIS_KIN"/>
    <property type="match status" value="1"/>
</dbReference>
<dbReference type="RefSeq" id="WP_061985180.1">
    <property type="nucleotide sequence ID" value="NZ_FOPQ01000010.1"/>
</dbReference>
<dbReference type="CDD" id="cd00075">
    <property type="entry name" value="HATPase"/>
    <property type="match status" value="1"/>
</dbReference>
<keyword evidence="4" id="KW-0597">Phosphoprotein</keyword>
<evidence type="ECO:0000256" key="5">
    <source>
        <dbReference type="ARBA" id="ARBA00022679"/>
    </source>
</evidence>
<accession>A0A154MUI6</accession>
<keyword evidence="11" id="KW-0472">Membrane</keyword>
<dbReference type="GO" id="GO:0007234">
    <property type="term" value="P:osmosensory signaling via phosphorelay pathway"/>
    <property type="evidence" value="ECO:0007669"/>
    <property type="project" value="TreeGrafter"/>
</dbReference>
<dbReference type="InterPro" id="IPR050351">
    <property type="entry name" value="BphY/WalK/GraS-like"/>
</dbReference>
<protein>
    <recommendedName>
        <fullName evidence="10">Sensor-like histidine kinase SenX3</fullName>
        <ecNumber evidence="3">2.7.13.3</ecNumber>
    </recommendedName>
</protein>
<dbReference type="Gene3D" id="3.30.565.10">
    <property type="entry name" value="Histidine kinase-like ATPase, C-terminal domain"/>
    <property type="match status" value="1"/>
</dbReference>
<keyword evidence="16" id="KW-1185">Reference proteome</keyword>
<comment type="caution">
    <text evidence="13">The sequence shown here is derived from an EMBL/GenBank/DDBJ whole genome shotgun (WGS) entry which is preliminary data.</text>
</comment>
<reference evidence="13 15" key="1">
    <citation type="submission" date="2015-12" db="EMBL/GenBank/DDBJ databases">
        <title>Amycolatopsis regifaucium genome sequencing and assembly.</title>
        <authorList>
            <person name="Mayilraj S."/>
        </authorList>
    </citation>
    <scope>NUCLEOTIDE SEQUENCE [LARGE SCALE GENOMIC DNA]</scope>
    <source>
        <strain evidence="13 15">GY080</strain>
    </source>
</reference>
<comment type="catalytic activity">
    <reaction evidence="1">
        <text>ATP + protein L-histidine = ADP + protein N-phospho-L-histidine.</text>
        <dbReference type="EC" id="2.7.13.3"/>
    </reaction>
</comment>
<dbReference type="Gene3D" id="1.10.287.130">
    <property type="match status" value="1"/>
</dbReference>
<evidence type="ECO:0000259" key="12">
    <source>
        <dbReference type="PROSITE" id="PS50109"/>
    </source>
</evidence>
<evidence type="ECO:0000256" key="3">
    <source>
        <dbReference type="ARBA" id="ARBA00012438"/>
    </source>
</evidence>
<evidence type="ECO:0000256" key="6">
    <source>
        <dbReference type="ARBA" id="ARBA00022741"/>
    </source>
</evidence>
<dbReference type="EC" id="2.7.13.3" evidence="3"/>
<dbReference type="SMART" id="SM00387">
    <property type="entry name" value="HATPase_c"/>
    <property type="match status" value="1"/>
</dbReference>
<dbReference type="Proteomes" id="UP000186883">
    <property type="component" value="Unassembled WGS sequence"/>
</dbReference>
<feature type="transmembrane region" description="Helical" evidence="11">
    <location>
        <begin position="12"/>
        <end position="36"/>
    </location>
</feature>